<keyword evidence="2" id="KW-1185">Reference proteome</keyword>
<dbReference type="EMBL" id="CABIJS010000111">
    <property type="protein sequence ID" value="VUZ43255.1"/>
    <property type="molecule type" value="Genomic_DNA"/>
</dbReference>
<evidence type="ECO:0000313" key="2">
    <source>
        <dbReference type="Proteomes" id="UP000321570"/>
    </source>
</evidence>
<name>A0A564Y7G6_HYMDI</name>
<protein>
    <submittedName>
        <fullName evidence="1">Uncharacterized protein</fullName>
    </submittedName>
</protein>
<proteinExistence type="predicted"/>
<sequence length="59" mass="6814">MKRHAIIVPLKAKRRNLDIARFLKVATSYLCKARKELLNENNGDEVAIKRKTRASSTLY</sequence>
<dbReference type="AlphaFoldDB" id="A0A564Y7G6"/>
<organism evidence="1 2">
    <name type="scientific">Hymenolepis diminuta</name>
    <name type="common">Rat tapeworm</name>
    <dbReference type="NCBI Taxonomy" id="6216"/>
    <lineage>
        <taxon>Eukaryota</taxon>
        <taxon>Metazoa</taxon>
        <taxon>Spiralia</taxon>
        <taxon>Lophotrochozoa</taxon>
        <taxon>Platyhelminthes</taxon>
        <taxon>Cestoda</taxon>
        <taxon>Eucestoda</taxon>
        <taxon>Cyclophyllidea</taxon>
        <taxon>Hymenolepididae</taxon>
        <taxon>Hymenolepis</taxon>
    </lineage>
</organism>
<reference evidence="1 2" key="1">
    <citation type="submission" date="2019-07" db="EMBL/GenBank/DDBJ databases">
        <authorList>
            <person name="Jastrzebski P J."/>
            <person name="Paukszto L."/>
            <person name="Jastrzebski P J."/>
        </authorList>
    </citation>
    <scope>NUCLEOTIDE SEQUENCE [LARGE SCALE GENOMIC DNA]</scope>
    <source>
        <strain evidence="1 2">WMS-il1</strain>
    </source>
</reference>
<accession>A0A564Y7G6</accession>
<evidence type="ECO:0000313" key="1">
    <source>
        <dbReference type="EMBL" id="VUZ43255.1"/>
    </source>
</evidence>
<gene>
    <name evidence="1" type="ORF">WMSIL1_LOCUS3625</name>
</gene>
<dbReference type="Proteomes" id="UP000321570">
    <property type="component" value="Unassembled WGS sequence"/>
</dbReference>